<protein>
    <submittedName>
        <fullName evidence="8">DUF3817 domain-containing protein</fullName>
    </submittedName>
</protein>
<proteinExistence type="predicted"/>
<accession>A0A9X1MCZ7</accession>
<keyword evidence="9" id="KW-1185">Reference proteome</keyword>
<dbReference type="Proteomes" id="UP001139158">
    <property type="component" value="Unassembled WGS sequence"/>
</dbReference>
<dbReference type="EMBL" id="JAJFZV010000005">
    <property type="protein sequence ID" value="MCC3297486.1"/>
    <property type="molecule type" value="Genomic_DNA"/>
</dbReference>
<dbReference type="GO" id="GO:0005886">
    <property type="term" value="C:plasma membrane"/>
    <property type="evidence" value="ECO:0007669"/>
    <property type="project" value="UniProtKB-SubCell"/>
</dbReference>
<dbReference type="PANTHER" id="PTHR40077:SF1">
    <property type="entry name" value="MEMBRANE PROTEIN"/>
    <property type="match status" value="1"/>
</dbReference>
<evidence type="ECO:0000256" key="1">
    <source>
        <dbReference type="ARBA" id="ARBA00004651"/>
    </source>
</evidence>
<evidence type="ECO:0000256" key="4">
    <source>
        <dbReference type="ARBA" id="ARBA00022989"/>
    </source>
</evidence>
<keyword evidence="2" id="KW-1003">Cell membrane</keyword>
<evidence type="ECO:0000256" key="2">
    <source>
        <dbReference type="ARBA" id="ARBA00022475"/>
    </source>
</evidence>
<dbReference type="NCBIfam" id="TIGR03954">
    <property type="entry name" value="integ_memb_HG"/>
    <property type="match status" value="1"/>
</dbReference>
<dbReference type="AlphaFoldDB" id="A0A9X1MCZ7"/>
<organism evidence="8 9">
    <name type="scientific">Arthrobacter caoxuetaonis</name>
    <dbReference type="NCBI Taxonomy" id="2886935"/>
    <lineage>
        <taxon>Bacteria</taxon>
        <taxon>Bacillati</taxon>
        <taxon>Actinomycetota</taxon>
        <taxon>Actinomycetes</taxon>
        <taxon>Micrococcales</taxon>
        <taxon>Micrococcaceae</taxon>
        <taxon>Arthrobacter</taxon>
    </lineage>
</organism>
<evidence type="ECO:0000259" key="7">
    <source>
        <dbReference type="Pfam" id="PF12823"/>
    </source>
</evidence>
<comment type="subcellular location">
    <subcellularLocation>
        <location evidence="1">Cell membrane</location>
        <topology evidence="1">Multi-pass membrane protein</topology>
    </subcellularLocation>
</comment>
<evidence type="ECO:0000313" key="9">
    <source>
        <dbReference type="Proteomes" id="UP001139158"/>
    </source>
</evidence>
<evidence type="ECO:0000256" key="3">
    <source>
        <dbReference type="ARBA" id="ARBA00022692"/>
    </source>
</evidence>
<feature type="transmembrane region" description="Helical" evidence="6">
    <location>
        <begin position="39"/>
        <end position="60"/>
    </location>
</feature>
<dbReference type="RefSeq" id="WP_227895374.1">
    <property type="nucleotide sequence ID" value="NZ_CP099466.1"/>
</dbReference>
<keyword evidence="4 6" id="KW-1133">Transmembrane helix</keyword>
<keyword evidence="5 6" id="KW-0472">Membrane</keyword>
<keyword evidence="3 6" id="KW-0812">Transmembrane</keyword>
<dbReference type="Pfam" id="PF12823">
    <property type="entry name" value="DUF3817"/>
    <property type="match status" value="1"/>
</dbReference>
<evidence type="ECO:0000313" key="8">
    <source>
        <dbReference type="EMBL" id="MCC3297486.1"/>
    </source>
</evidence>
<sequence>MTPRKLFTTLAFAEAVTWTLLIAALVAKYAFGNEAFTPIAGGLHGFVFLSYAAVTVFVWVNQKWSAATGVLGVALAVVPWATIPFEKSLDKRGLLDGGWRLGPGGEEPKNFVDKVQALVLRRPVAAALVAVAGVAVVFLILLYLGPPIPKG</sequence>
<feature type="transmembrane region" description="Helical" evidence="6">
    <location>
        <begin position="66"/>
        <end position="85"/>
    </location>
</feature>
<dbReference type="PANTHER" id="PTHR40077">
    <property type="entry name" value="MEMBRANE PROTEIN-RELATED"/>
    <property type="match status" value="1"/>
</dbReference>
<comment type="caution">
    <text evidence="8">The sequence shown here is derived from an EMBL/GenBank/DDBJ whole genome shotgun (WGS) entry which is preliminary data.</text>
</comment>
<feature type="domain" description="DUF3817" evidence="7">
    <location>
        <begin position="5"/>
        <end position="90"/>
    </location>
</feature>
<reference evidence="8" key="1">
    <citation type="submission" date="2021-10" db="EMBL/GenBank/DDBJ databases">
        <title>Novel species in genus Arthrobacter.</title>
        <authorList>
            <person name="Liu Y."/>
        </authorList>
    </citation>
    <scope>NUCLEOTIDE SEQUENCE</scope>
    <source>
        <strain evidence="8">Zg-Y453</strain>
    </source>
</reference>
<feature type="transmembrane region" description="Helical" evidence="6">
    <location>
        <begin position="6"/>
        <end position="27"/>
    </location>
</feature>
<name>A0A9X1MCZ7_9MICC</name>
<gene>
    <name evidence="8" type="ORF">LJ757_06660</name>
</gene>
<evidence type="ECO:0000256" key="5">
    <source>
        <dbReference type="ARBA" id="ARBA00023136"/>
    </source>
</evidence>
<evidence type="ECO:0000256" key="6">
    <source>
        <dbReference type="SAM" id="Phobius"/>
    </source>
</evidence>
<feature type="transmembrane region" description="Helical" evidence="6">
    <location>
        <begin position="124"/>
        <end position="145"/>
    </location>
</feature>
<dbReference type="InterPro" id="IPR023845">
    <property type="entry name" value="DUF3817_TM"/>
</dbReference>